<dbReference type="RefSeq" id="WP_136964250.1">
    <property type="nucleotide sequence ID" value="NZ_CP039690.1"/>
</dbReference>
<reference evidence="2 3" key="1">
    <citation type="submission" date="2019-04" db="EMBL/GenBank/DDBJ databases">
        <title>Phreatobacter aquaticus sp. nov.</title>
        <authorList>
            <person name="Choi A."/>
        </authorList>
    </citation>
    <scope>NUCLEOTIDE SEQUENCE [LARGE SCALE GENOMIC DNA]</scope>
    <source>
        <strain evidence="2 3">KCTC 52518</strain>
    </source>
</reference>
<dbReference type="AlphaFoldDB" id="A0A4D7BE44"/>
<evidence type="ECO:0000313" key="2">
    <source>
        <dbReference type="EMBL" id="QCI68835.1"/>
    </source>
</evidence>
<organism evidence="2 3">
    <name type="scientific">Phreatobacter stygius</name>
    <dbReference type="NCBI Taxonomy" id="1940610"/>
    <lineage>
        <taxon>Bacteria</taxon>
        <taxon>Pseudomonadati</taxon>
        <taxon>Pseudomonadota</taxon>
        <taxon>Alphaproteobacteria</taxon>
        <taxon>Hyphomicrobiales</taxon>
        <taxon>Phreatobacteraceae</taxon>
        <taxon>Phreatobacter</taxon>
    </lineage>
</organism>
<sequence>MTDKSARLFEIDNRIAAIRQEISDLTNRSSAVSGQASEDALAQQIEDRETQLAALQDMREALAETSE</sequence>
<evidence type="ECO:0000313" key="3">
    <source>
        <dbReference type="Proteomes" id="UP000298781"/>
    </source>
</evidence>
<keyword evidence="1" id="KW-0175">Coiled coil</keyword>
<dbReference type="Proteomes" id="UP000298781">
    <property type="component" value="Chromosome"/>
</dbReference>
<feature type="coiled-coil region" evidence="1">
    <location>
        <begin position="8"/>
        <end position="65"/>
    </location>
</feature>
<dbReference type="EMBL" id="CP039690">
    <property type="protein sequence ID" value="QCI68835.1"/>
    <property type="molecule type" value="Genomic_DNA"/>
</dbReference>
<accession>A0A4D7BE44</accession>
<keyword evidence="3" id="KW-1185">Reference proteome</keyword>
<evidence type="ECO:0000256" key="1">
    <source>
        <dbReference type="SAM" id="Coils"/>
    </source>
</evidence>
<protein>
    <submittedName>
        <fullName evidence="2">Uncharacterized protein</fullName>
    </submittedName>
</protein>
<proteinExistence type="predicted"/>
<dbReference type="KEGG" id="pstg:E8M01_34160"/>
<name>A0A4D7BE44_9HYPH</name>
<dbReference type="OrthoDB" id="8452991at2"/>
<gene>
    <name evidence="2" type="ORF">E8M01_34160</name>
</gene>